<dbReference type="EMBL" id="CP013254">
    <property type="protein sequence ID" value="ALU40285.1"/>
    <property type="molecule type" value="Genomic_DNA"/>
</dbReference>
<protein>
    <submittedName>
        <fullName evidence="1">Uncharacterized protein</fullName>
    </submittedName>
</protein>
<dbReference type="Proteomes" id="UP000057181">
    <property type="component" value="Chromosome"/>
</dbReference>
<dbReference type="STRING" id="446860.AS188_11550"/>
<dbReference type="KEGG" id="kfv:AS188_11550"/>
<gene>
    <name evidence="1" type="ORF">AS188_11550</name>
</gene>
<dbReference type="AlphaFoldDB" id="A0A0U2P0G6"/>
<accession>A0A0U2P0G6</accession>
<organism evidence="1 2">
    <name type="scientific">Kocuria flava</name>
    <dbReference type="NCBI Taxonomy" id="446860"/>
    <lineage>
        <taxon>Bacteria</taxon>
        <taxon>Bacillati</taxon>
        <taxon>Actinomycetota</taxon>
        <taxon>Actinomycetes</taxon>
        <taxon>Micrococcales</taxon>
        <taxon>Micrococcaceae</taxon>
        <taxon>Kocuria</taxon>
    </lineage>
</organism>
<reference evidence="1 2" key="1">
    <citation type="submission" date="2015-11" db="EMBL/GenBank/DDBJ databases">
        <title>Complete Genome Sequence of Kocuria flava strain HO-9041.</title>
        <authorList>
            <person name="Zhou M."/>
            <person name="Dai J."/>
        </authorList>
    </citation>
    <scope>NUCLEOTIDE SEQUENCE [LARGE SCALE GENOMIC DNA]</scope>
    <source>
        <strain evidence="1 2">HO-9041</strain>
    </source>
</reference>
<name>A0A0U2P0G6_9MICC</name>
<proteinExistence type="predicted"/>
<evidence type="ECO:0000313" key="1">
    <source>
        <dbReference type="EMBL" id="ALU40285.1"/>
    </source>
</evidence>
<evidence type="ECO:0000313" key="2">
    <source>
        <dbReference type="Proteomes" id="UP000057181"/>
    </source>
</evidence>
<sequence length="71" mass="8189">MQDVGFGECTQCLDVFVSAFAQCVNRFSLADRGSEVGIEILSQQAKFIEQRRTIRGLWYFVFLGRFDGKRF</sequence>